<keyword evidence="15" id="KW-1185">Reference proteome</keyword>
<evidence type="ECO:0000256" key="5">
    <source>
        <dbReference type="ARBA" id="ARBA00022729"/>
    </source>
</evidence>
<dbReference type="Gene3D" id="2.40.170.20">
    <property type="entry name" value="TonB-dependent receptor, beta-barrel domain"/>
    <property type="match status" value="1"/>
</dbReference>
<proteinExistence type="inferred from homology"/>
<dbReference type="RefSeq" id="WP_377608950.1">
    <property type="nucleotide sequence ID" value="NZ_JBHUPA010000002.1"/>
</dbReference>
<keyword evidence="4 10" id="KW-0812">Transmembrane</keyword>
<dbReference type="InterPro" id="IPR036942">
    <property type="entry name" value="Beta-barrel_TonB_sf"/>
</dbReference>
<evidence type="ECO:0000256" key="1">
    <source>
        <dbReference type="ARBA" id="ARBA00004571"/>
    </source>
</evidence>
<organism evidence="14 15">
    <name type="scientific">Olivibacter jilunii</name>
    <dbReference type="NCBI Taxonomy" id="985016"/>
    <lineage>
        <taxon>Bacteria</taxon>
        <taxon>Pseudomonadati</taxon>
        <taxon>Bacteroidota</taxon>
        <taxon>Sphingobacteriia</taxon>
        <taxon>Sphingobacteriales</taxon>
        <taxon>Sphingobacteriaceae</taxon>
        <taxon>Olivibacter</taxon>
    </lineage>
</organism>
<accession>A0ABW6AX70</accession>
<evidence type="ECO:0000256" key="8">
    <source>
        <dbReference type="ARBA" id="ARBA00023170"/>
    </source>
</evidence>
<evidence type="ECO:0000256" key="9">
    <source>
        <dbReference type="ARBA" id="ARBA00023237"/>
    </source>
</evidence>
<keyword evidence="7 10" id="KW-0472">Membrane</keyword>
<keyword evidence="9 10" id="KW-0998">Cell outer membrane</keyword>
<keyword evidence="3 10" id="KW-1134">Transmembrane beta strand</keyword>
<keyword evidence="5" id="KW-0732">Signal</keyword>
<feature type="domain" description="TonB-dependent receptor plug" evidence="13">
    <location>
        <begin position="46"/>
        <end position="141"/>
    </location>
</feature>
<comment type="caution">
    <text evidence="14">The sequence shown here is derived from an EMBL/GenBank/DDBJ whole genome shotgun (WGS) entry which is preliminary data.</text>
</comment>
<dbReference type="InterPro" id="IPR000531">
    <property type="entry name" value="Beta-barrel_TonB"/>
</dbReference>
<dbReference type="Proteomes" id="UP001597560">
    <property type="component" value="Unassembled WGS sequence"/>
</dbReference>
<evidence type="ECO:0000256" key="2">
    <source>
        <dbReference type="ARBA" id="ARBA00022448"/>
    </source>
</evidence>
<dbReference type="InterPro" id="IPR039426">
    <property type="entry name" value="TonB-dep_rcpt-like"/>
</dbReference>
<reference evidence="15" key="1">
    <citation type="journal article" date="2019" name="Int. J. Syst. Evol. Microbiol.">
        <title>The Global Catalogue of Microorganisms (GCM) 10K type strain sequencing project: providing services to taxonomists for standard genome sequencing and annotation.</title>
        <authorList>
            <consortium name="The Broad Institute Genomics Platform"/>
            <consortium name="The Broad Institute Genome Sequencing Center for Infectious Disease"/>
            <person name="Wu L."/>
            <person name="Ma J."/>
        </authorList>
    </citation>
    <scope>NUCLEOTIDE SEQUENCE [LARGE SCALE GENOMIC DNA]</scope>
    <source>
        <strain evidence="15">KCTC 23098</strain>
    </source>
</reference>
<keyword evidence="2 10" id="KW-0813">Transport</keyword>
<dbReference type="Pfam" id="PF07715">
    <property type="entry name" value="Plug"/>
    <property type="match status" value="1"/>
</dbReference>
<evidence type="ECO:0000313" key="14">
    <source>
        <dbReference type="EMBL" id="MFD2960679.1"/>
    </source>
</evidence>
<evidence type="ECO:0000256" key="11">
    <source>
        <dbReference type="RuleBase" id="RU003357"/>
    </source>
</evidence>
<dbReference type="Gene3D" id="2.170.130.10">
    <property type="entry name" value="TonB-dependent receptor, plug domain"/>
    <property type="match status" value="1"/>
</dbReference>
<dbReference type="Pfam" id="PF00593">
    <property type="entry name" value="TonB_dep_Rec_b-barrel"/>
    <property type="match status" value="1"/>
</dbReference>
<dbReference type="PANTHER" id="PTHR30069:SF29">
    <property type="entry name" value="HEMOGLOBIN AND HEMOGLOBIN-HAPTOGLOBIN-BINDING PROTEIN 1-RELATED"/>
    <property type="match status" value="1"/>
</dbReference>
<dbReference type="SUPFAM" id="SSF56935">
    <property type="entry name" value="Porins"/>
    <property type="match status" value="1"/>
</dbReference>
<evidence type="ECO:0000313" key="15">
    <source>
        <dbReference type="Proteomes" id="UP001597560"/>
    </source>
</evidence>
<dbReference type="InterPro" id="IPR012910">
    <property type="entry name" value="Plug_dom"/>
</dbReference>
<dbReference type="EMBL" id="JBHUPA010000002">
    <property type="protein sequence ID" value="MFD2960679.1"/>
    <property type="molecule type" value="Genomic_DNA"/>
</dbReference>
<name>A0ABW6AX70_9SPHI</name>
<dbReference type="InterPro" id="IPR037066">
    <property type="entry name" value="Plug_dom_sf"/>
</dbReference>
<protein>
    <submittedName>
        <fullName evidence="14">TonB-dependent receptor plug domain-containing protein</fullName>
    </submittedName>
</protein>
<evidence type="ECO:0000256" key="4">
    <source>
        <dbReference type="ARBA" id="ARBA00022692"/>
    </source>
</evidence>
<gene>
    <name evidence="14" type="ORF">ACFS6J_02690</name>
</gene>
<evidence type="ECO:0000256" key="10">
    <source>
        <dbReference type="PROSITE-ProRule" id="PRU01360"/>
    </source>
</evidence>
<evidence type="ECO:0000256" key="6">
    <source>
        <dbReference type="ARBA" id="ARBA00023077"/>
    </source>
</evidence>
<comment type="subcellular location">
    <subcellularLocation>
        <location evidence="1 10">Cell outer membrane</location>
        <topology evidence="1 10">Multi-pass membrane protein</topology>
    </subcellularLocation>
</comment>
<dbReference type="PANTHER" id="PTHR30069">
    <property type="entry name" value="TONB-DEPENDENT OUTER MEMBRANE RECEPTOR"/>
    <property type="match status" value="1"/>
</dbReference>
<sequence length="673" mass="77468">MNNYSLYPSFWLVLFTLFLTRNVSAQTNKMDTVSIYGTKNNLTIQSAVPVQILTSNELKGLNSLSVADATRFLSGVQLKDYGGVGGLKTINVRSMGSSHTQVLLDGIAVGNMQNGQVDLGKYSLENIEQISLYNGDRQALLQPAKSFASASYMYLQSKTPQFKEGKDYNLTAGLKHGSFDLINPSLLVERKINENLNATISTEYTQASGKYKFRLQDPNYDTVAYRENADIKAFRAESIINGKWLSGDWRNHVYIYSSDRGLPDAIIANRLKPTSPEKGQRQKDRNIFFQSSYRKELNRYSFLVNAKYANDYTYYLNPNIIKIEGPLENNFRQQEIFLSFANQYKVTRQWGLSLSADWQWNKLNANLDDFAYPTRYTTLLALASQYKVDRVTFQSSLLATLVQDHAKHDAGAGVKRRLSPTFSISWQPFTYQDFRIRAFYKNIFRMPTFNDLYYTDIGNTSLRPENANQFNVGATYGKSLAKALKYFSIQADVYYNTINDKIIASPANNQFRWIMYNLDRVETKGVDVLAKVVYQPFKKANITMGLNYTFEEALDMTENQENHQAFNRGQQIPYIPKHSGSLIVQMDYRSFRLNYSFLYTGERYSQAANRTDNYLQPWYTHDISIGKEDLTFTGKVKLNLMLEMNNFLNQPYEVVKNFPMPGRNFRIRISFKY</sequence>
<evidence type="ECO:0000256" key="3">
    <source>
        <dbReference type="ARBA" id="ARBA00022452"/>
    </source>
</evidence>
<evidence type="ECO:0000259" key="12">
    <source>
        <dbReference type="Pfam" id="PF00593"/>
    </source>
</evidence>
<evidence type="ECO:0000259" key="13">
    <source>
        <dbReference type="Pfam" id="PF07715"/>
    </source>
</evidence>
<keyword evidence="6 11" id="KW-0798">TonB box</keyword>
<feature type="domain" description="TonB-dependent receptor-like beta-barrel" evidence="12">
    <location>
        <begin position="278"/>
        <end position="640"/>
    </location>
</feature>
<comment type="similarity">
    <text evidence="10 11">Belongs to the TonB-dependent receptor family.</text>
</comment>
<evidence type="ECO:0000256" key="7">
    <source>
        <dbReference type="ARBA" id="ARBA00023136"/>
    </source>
</evidence>
<dbReference type="PROSITE" id="PS52016">
    <property type="entry name" value="TONB_DEPENDENT_REC_3"/>
    <property type="match status" value="1"/>
</dbReference>
<keyword evidence="8 14" id="KW-0675">Receptor</keyword>